<reference evidence="1 2" key="1">
    <citation type="journal article" date="2021" name="Plant Biotechnol. J.">
        <title>Multi-omics assisted identification of the key and species-specific regulatory components of drought-tolerant mechanisms in Gossypium stocksii.</title>
        <authorList>
            <person name="Yu D."/>
            <person name="Ke L."/>
            <person name="Zhang D."/>
            <person name="Wu Y."/>
            <person name="Sun Y."/>
            <person name="Mei J."/>
            <person name="Sun J."/>
            <person name="Sun Y."/>
        </authorList>
    </citation>
    <scope>NUCLEOTIDE SEQUENCE [LARGE SCALE GENOMIC DNA]</scope>
    <source>
        <strain evidence="2">cv. E1</strain>
        <tissue evidence="1">Leaf</tissue>
    </source>
</reference>
<gene>
    <name evidence="1" type="ORF">J1N35_029807</name>
</gene>
<proteinExistence type="predicted"/>
<dbReference type="AlphaFoldDB" id="A0A9D3UYZ9"/>
<organism evidence="1 2">
    <name type="scientific">Gossypium stocksii</name>
    <dbReference type="NCBI Taxonomy" id="47602"/>
    <lineage>
        <taxon>Eukaryota</taxon>
        <taxon>Viridiplantae</taxon>
        <taxon>Streptophyta</taxon>
        <taxon>Embryophyta</taxon>
        <taxon>Tracheophyta</taxon>
        <taxon>Spermatophyta</taxon>
        <taxon>Magnoliopsida</taxon>
        <taxon>eudicotyledons</taxon>
        <taxon>Gunneridae</taxon>
        <taxon>Pentapetalae</taxon>
        <taxon>rosids</taxon>
        <taxon>malvids</taxon>
        <taxon>Malvales</taxon>
        <taxon>Malvaceae</taxon>
        <taxon>Malvoideae</taxon>
        <taxon>Gossypium</taxon>
    </lineage>
</organism>
<evidence type="ECO:0008006" key="3">
    <source>
        <dbReference type="Google" id="ProtNLM"/>
    </source>
</evidence>
<dbReference type="Proteomes" id="UP000828251">
    <property type="component" value="Unassembled WGS sequence"/>
</dbReference>
<name>A0A9D3UYZ9_9ROSI</name>
<sequence length="86" mass="9939">MQLFFANDSMLFKETLFDGANNMRSIITEYEAILGQKVNFEKSLIYFSGNIKLEIQEHMGDIFGVRISNNPEKYLGLPTMVGRRKK</sequence>
<dbReference type="EMBL" id="JAIQCV010000009">
    <property type="protein sequence ID" value="KAH1064820.1"/>
    <property type="molecule type" value="Genomic_DNA"/>
</dbReference>
<keyword evidence="2" id="KW-1185">Reference proteome</keyword>
<accession>A0A9D3UYZ9</accession>
<comment type="caution">
    <text evidence="1">The sequence shown here is derived from an EMBL/GenBank/DDBJ whole genome shotgun (WGS) entry which is preliminary data.</text>
</comment>
<evidence type="ECO:0000313" key="1">
    <source>
        <dbReference type="EMBL" id="KAH1064820.1"/>
    </source>
</evidence>
<evidence type="ECO:0000313" key="2">
    <source>
        <dbReference type="Proteomes" id="UP000828251"/>
    </source>
</evidence>
<protein>
    <recommendedName>
        <fullName evidence="3">Reverse transcriptase domain-containing protein</fullName>
    </recommendedName>
</protein>
<dbReference type="OrthoDB" id="1166703at2759"/>